<reference evidence="2 3" key="1">
    <citation type="submission" date="2020-08" db="EMBL/GenBank/DDBJ databases">
        <title>Genomic Encyclopedia of Type Strains, Phase IV (KMG-V): Genome sequencing to study the core and pangenomes of soil and plant-associated prokaryotes.</title>
        <authorList>
            <person name="Whitman W."/>
        </authorList>
    </citation>
    <scope>NUCLEOTIDE SEQUENCE [LARGE SCALE GENOMIC DNA]</scope>
    <source>
        <strain evidence="2 3">M8US30</strain>
    </source>
</reference>
<organism evidence="2 3">
    <name type="scientific">Tunturiibacter lichenicola</name>
    <dbReference type="NCBI Taxonomy" id="2051959"/>
    <lineage>
        <taxon>Bacteria</taxon>
        <taxon>Pseudomonadati</taxon>
        <taxon>Acidobacteriota</taxon>
        <taxon>Terriglobia</taxon>
        <taxon>Terriglobales</taxon>
        <taxon>Acidobacteriaceae</taxon>
        <taxon>Tunturiibacter</taxon>
    </lineage>
</organism>
<dbReference type="InterPro" id="IPR022385">
    <property type="entry name" value="Rhs_assc_core"/>
</dbReference>
<dbReference type="NCBIfam" id="TIGR03696">
    <property type="entry name" value="Rhs_assc_core"/>
    <property type="match status" value="1"/>
</dbReference>
<gene>
    <name evidence="2" type="ORF">HDF10_002450</name>
</gene>
<dbReference type="InterPro" id="IPR050708">
    <property type="entry name" value="T6SS_VgrG/RHS"/>
</dbReference>
<dbReference type="InterPro" id="IPR006530">
    <property type="entry name" value="YD"/>
</dbReference>
<comment type="caution">
    <text evidence="2">The sequence shown here is derived from an EMBL/GenBank/DDBJ whole genome shotgun (WGS) entry which is preliminary data.</text>
</comment>
<feature type="region of interest" description="Disordered" evidence="1">
    <location>
        <begin position="1585"/>
        <end position="1622"/>
    </location>
</feature>
<feature type="region of interest" description="Disordered" evidence="1">
    <location>
        <begin position="796"/>
        <end position="818"/>
    </location>
</feature>
<proteinExistence type="predicted"/>
<evidence type="ECO:0000313" key="3">
    <source>
        <dbReference type="Proteomes" id="UP000569092"/>
    </source>
</evidence>
<evidence type="ECO:0000313" key="2">
    <source>
        <dbReference type="EMBL" id="MBB5344471.1"/>
    </source>
</evidence>
<accession>A0A7W8J8I0</accession>
<dbReference type="PANTHER" id="PTHR32305:SF15">
    <property type="entry name" value="PROTEIN RHSA-RELATED"/>
    <property type="match status" value="1"/>
</dbReference>
<dbReference type="PANTHER" id="PTHR32305">
    <property type="match status" value="1"/>
</dbReference>
<name>A0A7W8J8I0_9BACT</name>
<dbReference type="NCBIfam" id="TIGR01643">
    <property type="entry name" value="YD_repeat_2x"/>
    <property type="match status" value="2"/>
</dbReference>
<dbReference type="Gene3D" id="2.180.10.10">
    <property type="entry name" value="RHS repeat-associated core"/>
    <property type="match status" value="2"/>
</dbReference>
<feature type="compositionally biased region" description="Basic and acidic residues" evidence="1">
    <location>
        <begin position="1596"/>
        <end position="1610"/>
    </location>
</feature>
<dbReference type="Proteomes" id="UP000569092">
    <property type="component" value="Unassembled WGS sequence"/>
</dbReference>
<feature type="compositionally biased region" description="Polar residues" evidence="1">
    <location>
        <begin position="801"/>
        <end position="818"/>
    </location>
</feature>
<dbReference type="EMBL" id="JACHDZ010000003">
    <property type="protein sequence ID" value="MBB5344471.1"/>
    <property type="molecule type" value="Genomic_DNA"/>
</dbReference>
<sequence>MRLGVQNFTAHLGRFPIFQNNFRPLAQIVRDSKTSPRLIYEYPVCRKGDIGMVRITVCAARLLVVVLLLGSSFGHAQAAPGVYADEHNPSGTPVPQNLDAVWDVDHLTGTLSVKIPFPTGPAGGRGPRIPFTLLYNSSSTVTLQQTDVHTTNGTIIDFGWIPGSYNAPAGPTGPWSTTGPFLTSNATTIPDYTPVYGNGTTGPTVRGCQIFGPYLYSDENGATHDMDIAYVSGIGANPNSQCTEYQNSPTNGYIGDGLSIRTSIPGLGPNIGITTKDGYGPPLIYPNGTQYWGEAKFWQHGQLEDANGNTASLTQDSAGRPAFTTTFPIAQVGPIPAGTYTLTTRDANGANETYTITVTTIPIGGYTSPHPTDSELSNLDPSGTMGNVTGHVQPMSPSTTTAVTSISLPDGTSLYRFTYHPTWGTIQQITFPTGGYVKFNWGIRGDCGGYGSFNYISCVVVKDSYISSGSGENHWNYSFPSYVFGSNQLTSKISDPDGYTNYVGKGFTNSIIFPQGAPSFREISRNRYDSSNHLLESVYGDTPPLPSQIVTTVYDGSTPLQRQVQMRYDTYSNVIEKDESDYYACSGSPCTVASSPPNGWLRKTLTNYLWNNPNSTQRSYPYLQAFIVDKPSQITVTDGAGNPFSMVQYNYDEFPLSGSAGILNHDDANYPATMIGPRGNLTSEKHCILFSGGICSSWQAPSIYKYDIAGMRVSAADPKGNTTNYEYSNANVVGSPSTPIDAYATKVTRPTTGGTSHVDSYTYNYFTGSVASHTDENSQVTQFQYDDPLNRIRKVIPPSTVDGTTNQSGNGTSSINYTDSSAGWSVQKQVLQDTNGTAITNTDSYDGLGRLSTTILTDPGGNITVTRDYDPMGRLLHVSNPFRTITELTYGITTYGYDPLSRKILQTQPDNSTQSWLYNANSVIFTDESGNQWKRTNDGLGRLKQVLEPSATSPTPTLETDYSYDSLNNLVGVYQKGAGNELPRVRSFTYDSLSRLICASNPESSSVPCPTAATSSLPQGVVSYSYDADGNVITKTDARGLSVIYAYDALNRLLSKTPSPQNGATYLYNYDEKTVAWNTFALTNTIGRLSSSSAIYGGVYSRYSYYYDAMGRQAGRHFQLPNATGTSVNTSTGSNGANYDLAGNVTFIDNGGGIYITVTRDAAGHAMAASSNKATTGLLGTVYSHQIFANATYSPFGTLASRTLGNGLTENRTYDKRGRVLTKSQFNADSSIGYNVALTYYPNGNVNSANDSINGNWTYTYYPLNQLKGATSAAGLILGWTYDSFGNRKTQTASGTGSAPQSSFTYSGNNNRADASGGFSYDAAGNVTIDNLGQHYYYYPDDSIGRVDTLGGTSRYRYDSEGHLAFENGPNGAQVFLYDQNGQILSNNNLTSGYVVQSATIDGEKIGSWQPNQFFWAGTDWLGTKRYESAGQGDIGSQAVPISPTSYTSLPFGDALSSLGNDPTHFTGKERDAESGLDYFGARYYGSSMGRWMSPDWSEDPDPVPYANLENPQSLNLYGYVENNPLSRTDPDGHYRLNPDCACNQPVDFQFLWHDFIQRSLRFNAAVSSYWNQYFGKSKPVAPPIATPANTANPNPDDKDKKTPTGEKPKTLQTGSNTVRKATADALNKTFDEDLTPREWGRALESLKSDEGLPNDFHGKIMSNGDVSGVVNGIEKTIGNIGDHIP</sequence>
<dbReference type="InterPro" id="IPR031325">
    <property type="entry name" value="RHS_repeat"/>
</dbReference>
<dbReference type="Pfam" id="PF05593">
    <property type="entry name" value="RHS_repeat"/>
    <property type="match status" value="1"/>
</dbReference>
<evidence type="ECO:0000256" key="1">
    <source>
        <dbReference type="SAM" id="MobiDB-lite"/>
    </source>
</evidence>
<protein>
    <submittedName>
        <fullName evidence="2">RHS repeat-associated protein</fullName>
    </submittedName>
</protein>